<dbReference type="RefSeq" id="WP_052437325.1">
    <property type="nucleotide sequence ID" value="NZ_BBLD01000063.1"/>
</dbReference>
<reference evidence="3" key="1">
    <citation type="journal article" date="2019" name="Int. J. Syst. Evol. Microbiol.">
        <title>The Global Catalogue of Microorganisms (GCM) 10K type strain sequencing project: providing services to taxonomists for standard genome sequencing and annotation.</title>
        <authorList>
            <consortium name="The Broad Institute Genomics Platform"/>
            <consortium name="The Broad Institute Genome Sequencing Center for Infectious Disease"/>
            <person name="Wu L."/>
            <person name="Ma J."/>
        </authorList>
    </citation>
    <scope>NUCLEOTIDE SEQUENCE [LARGE SCALE GENOMIC DNA]</scope>
    <source>
        <strain evidence="3">NBRC 110633</strain>
    </source>
</reference>
<name>A0ABQ5Y7Y1_9VIBR</name>
<sequence>MDYKVFIDNDAEYLKWVELNETGFVVNTTRTKRKAYRVLHKASCRHVTTRQSWQGDGAFTSRDYIKICAPTIDSLRAWTRAEGESSGQFSQECASCKPWLSESYTEVSSASGGLSLENVKDLHDKYLELIKFEVEQLGVKPTEARHLIGRLGEFYCALTVNGTISHVVNQHGFDVLAQDGRRISVKTTAQKSGFVRISEKTLDKVDDLMVIQYANGRLDEVYFGNIQLAISHARYYDNLKAYELDISKARALSSAQVVATEI</sequence>
<dbReference type="EMBL" id="BSOE01000052">
    <property type="protein sequence ID" value="GLR05220.1"/>
    <property type="molecule type" value="Genomic_DNA"/>
</dbReference>
<protein>
    <recommendedName>
        <fullName evidence="1">DUF6998 domain-containing protein</fullName>
    </recommendedName>
</protein>
<comment type="caution">
    <text evidence="2">The sequence shown here is derived from an EMBL/GenBank/DDBJ whole genome shotgun (WGS) entry which is preliminary data.</text>
</comment>
<dbReference type="Proteomes" id="UP001156669">
    <property type="component" value="Unassembled WGS sequence"/>
</dbReference>
<evidence type="ECO:0000313" key="3">
    <source>
        <dbReference type="Proteomes" id="UP001156669"/>
    </source>
</evidence>
<evidence type="ECO:0000313" key="2">
    <source>
        <dbReference type="EMBL" id="GLR05220.1"/>
    </source>
</evidence>
<proteinExistence type="predicted"/>
<feature type="domain" description="DUF6998" evidence="1">
    <location>
        <begin position="138"/>
        <end position="256"/>
    </location>
</feature>
<evidence type="ECO:0000259" key="1">
    <source>
        <dbReference type="Pfam" id="PF22522"/>
    </source>
</evidence>
<gene>
    <name evidence="2" type="ORF">GCM10007906_28080</name>
</gene>
<dbReference type="InterPro" id="IPR054267">
    <property type="entry name" value="DUF6998"/>
</dbReference>
<dbReference type="Pfam" id="PF22522">
    <property type="entry name" value="DUF6998"/>
    <property type="match status" value="1"/>
</dbReference>
<accession>A0ABQ5Y7Y1</accession>
<keyword evidence="3" id="KW-1185">Reference proteome</keyword>
<organism evidence="2 3">
    <name type="scientific">Vibrio hyugaensis</name>
    <dbReference type="NCBI Taxonomy" id="1534743"/>
    <lineage>
        <taxon>Bacteria</taxon>
        <taxon>Pseudomonadati</taxon>
        <taxon>Pseudomonadota</taxon>
        <taxon>Gammaproteobacteria</taxon>
        <taxon>Vibrionales</taxon>
        <taxon>Vibrionaceae</taxon>
        <taxon>Vibrio</taxon>
    </lineage>
</organism>